<feature type="domain" description="Soluble ligand binding" evidence="17">
    <location>
        <begin position="828"/>
        <end position="875"/>
    </location>
</feature>
<evidence type="ECO:0000256" key="12">
    <source>
        <dbReference type="ARBA" id="ARBA00023139"/>
    </source>
</evidence>
<proteinExistence type="inferred from homology"/>
<keyword evidence="15" id="KW-0175">Coiled coil</keyword>
<dbReference type="GO" id="GO:0046930">
    <property type="term" value="C:pore complex"/>
    <property type="evidence" value="ECO:0007669"/>
    <property type="project" value="UniProtKB-KW"/>
</dbReference>
<dbReference type="STRING" id="223786.SAMN05216234_10150"/>
<dbReference type="InterPro" id="IPR054765">
    <property type="entry name" value="SLBB_dom"/>
</dbReference>
<keyword evidence="10" id="KW-0626">Porin</keyword>
<dbReference type="Proteomes" id="UP000199227">
    <property type="component" value="Unassembled WGS sequence"/>
</dbReference>
<evidence type="ECO:0000256" key="8">
    <source>
        <dbReference type="ARBA" id="ARBA00023047"/>
    </source>
</evidence>
<sequence>MKKFTGALVYLLFILFIGGTQELFAGLSNEQLTQAVIANPKLLSEPKINDMLKLKSQRGSSTDIKNNEELKVENNITTFEDLSKNENDKNETTSDLNKFDAFKSPLETPDLNKLFKNLEKQQIKEDFVKLKRYGDEFFLNRNRVNLSSLPVPENYQLVPEDEVSITLYGPKNDNWKLTIDNEGRIVIPGFGPLTVAGLTFKEAKSLISDTITKAYPNTGVLVNVTGFATIQVILSGEVDAPGVYNIRSFSTVKDALIAAHGISENGSMRDVVVKRNNQIIKHIDFYKLMRYGDKSQEILLKAGDVIVVKPVKSLVTLAGYVKHPAIFEVKRGETLGELIKLAGGLKANASSYGIKIKRHENFKNIKIISLKLSEANRVKLKDGDKIYIYDMDEANIQKVTLYGNVVKPGSLGLPKEGMTFYELFAPIVKEKGLRGVFLKDTLFDYAVILRITPDLEEKLIGFNLKSALEGKVSIPLYSRDEIYIFNSLVVKPSESITVIGECVRSDIKNSKEIISKDNVENNVTLRYIDGMTLNDAITTAGLKCSIDKEHIRITSYDPVTSQPSTKVVNLLKENNYKLQPKDEIFTYSALATNPPKTAYIKGEVYNPGKYPINDNTTIKELILAAGGLTERAGNKVEIVHYIVEDGKRKRVIEHSIKSLIMSEKSPKVKNYDEITIFKIPYWSEKKTVTIKGQVLYPGTYPIEDGDKLADLIKRAGGFTSNAFIEGAVFTRKDIKKMQEKGLEREVKELEKRITYIAASPSQAGENSGDKQMLISLLDNLKEEIKDINMTGRIVVKLDKDIDEFSKSPYNIILKDGDTLYVPSQEDSVVVLGEVLNPSAQIYNPEYTFSDYIERCGGLKESAGTDTIYVIHANGEAEKIETGYFFASNVKIQKGDTIVVPMKIDTISNIQLAKDITSIFYQLAVSAAALKTIGSL</sequence>
<gene>
    <name evidence="19" type="ORF">SAMN05216234_10150</name>
</gene>
<evidence type="ECO:0000256" key="13">
    <source>
        <dbReference type="ARBA" id="ARBA00023237"/>
    </source>
</evidence>
<keyword evidence="13" id="KW-0998">Cell outer membrane</keyword>
<dbReference type="EMBL" id="FOXB01000001">
    <property type="protein sequence ID" value="SFO87562.1"/>
    <property type="molecule type" value="Genomic_DNA"/>
</dbReference>
<dbReference type="Pfam" id="PF10531">
    <property type="entry name" value="SLBB"/>
    <property type="match status" value="4"/>
</dbReference>
<keyword evidence="20" id="KW-1185">Reference proteome</keyword>
<evidence type="ECO:0000256" key="9">
    <source>
        <dbReference type="ARBA" id="ARBA00023065"/>
    </source>
</evidence>
<feature type="domain" description="Soluble ligand binding" evidence="17">
    <location>
        <begin position="598"/>
        <end position="633"/>
    </location>
</feature>
<keyword evidence="6" id="KW-0812">Transmembrane</keyword>
<dbReference type="InterPro" id="IPR019554">
    <property type="entry name" value="Soluble_ligand-bd"/>
</dbReference>
<dbReference type="GO" id="GO:0009279">
    <property type="term" value="C:cell outer membrane"/>
    <property type="evidence" value="ECO:0007669"/>
    <property type="project" value="UniProtKB-SubCell"/>
</dbReference>
<name>A0A1I5KRL4_9BACT</name>
<keyword evidence="14" id="KW-0449">Lipoprotein</keyword>
<comment type="subcellular location">
    <subcellularLocation>
        <location evidence="1">Cell outer membrane</location>
        <topology evidence="1">Multi-pass membrane protein</topology>
    </subcellularLocation>
</comment>
<accession>A0A1I5KRL4</accession>
<dbReference type="OrthoDB" id="9815244at2"/>
<keyword evidence="7" id="KW-0732">Signal</keyword>
<keyword evidence="9" id="KW-0406">Ion transport</keyword>
<dbReference type="Gene3D" id="3.10.560.10">
    <property type="entry name" value="Outer membrane lipoprotein wza domain like"/>
    <property type="match status" value="5"/>
</dbReference>
<keyword evidence="11" id="KW-0472">Membrane</keyword>
<evidence type="ECO:0000313" key="19">
    <source>
        <dbReference type="EMBL" id="SFO87562.1"/>
    </source>
</evidence>
<dbReference type="InterPro" id="IPR003715">
    <property type="entry name" value="Poly_export_N"/>
</dbReference>
<feature type="domain" description="Polysaccharide export protein N-terminal" evidence="16">
    <location>
        <begin position="150"/>
        <end position="224"/>
    </location>
</feature>
<dbReference type="PANTHER" id="PTHR33619">
    <property type="entry name" value="POLYSACCHARIDE EXPORT PROTEIN GFCE-RELATED"/>
    <property type="match status" value="1"/>
</dbReference>
<dbReference type="Pfam" id="PF02563">
    <property type="entry name" value="Poly_export"/>
    <property type="match status" value="1"/>
</dbReference>
<evidence type="ECO:0000256" key="10">
    <source>
        <dbReference type="ARBA" id="ARBA00023114"/>
    </source>
</evidence>
<dbReference type="Pfam" id="PF22461">
    <property type="entry name" value="SLBB_2"/>
    <property type="match status" value="1"/>
</dbReference>
<dbReference type="GO" id="GO:0015159">
    <property type="term" value="F:polysaccharide transmembrane transporter activity"/>
    <property type="evidence" value="ECO:0007669"/>
    <property type="project" value="InterPro"/>
</dbReference>
<evidence type="ECO:0000256" key="3">
    <source>
        <dbReference type="ARBA" id="ARBA00022448"/>
    </source>
</evidence>
<feature type="domain" description="SLBB" evidence="18">
    <location>
        <begin position="232"/>
        <end position="308"/>
    </location>
</feature>
<feature type="domain" description="Soluble ligand binding" evidence="17">
    <location>
        <begin position="315"/>
        <end position="351"/>
    </location>
</feature>
<feature type="domain" description="Soluble ligand binding" evidence="17">
    <location>
        <begin position="688"/>
        <end position="722"/>
    </location>
</feature>
<feature type="coiled-coil region" evidence="15">
    <location>
        <begin position="732"/>
        <end position="790"/>
    </location>
</feature>
<dbReference type="PANTHER" id="PTHR33619:SF3">
    <property type="entry name" value="POLYSACCHARIDE EXPORT PROTEIN GFCE-RELATED"/>
    <property type="match status" value="1"/>
</dbReference>
<keyword evidence="12" id="KW-0564">Palmitate</keyword>
<evidence type="ECO:0000259" key="16">
    <source>
        <dbReference type="Pfam" id="PF02563"/>
    </source>
</evidence>
<dbReference type="SUPFAM" id="SSF142984">
    <property type="entry name" value="Nqo1 middle domain-like"/>
    <property type="match status" value="1"/>
</dbReference>
<comment type="similarity">
    <text evidence="2">Belongs to the BexD/CtrA/VexA family.</text>
</comment>
<evidence type="ECO:0000313" key="20">
    <source>
        <dbReference type="Proteomes" id="UP000199227"/>
    </source>
</evidence>
<evidence type="ECO:0000256" key="15">
    <source>
        <dbReference type="SAM" id="Coils"/>
    </source>
</evidence>
<dbReference type="Gene3D" id="3.30.1950.10">
    <property type="entry name" value="wza like domain"/>
    <property type="match status" value="1"/>
</dbReference>
<reference evidence="19 20" key="1">
    <citation type="submission" date="2016-10" db="EMBL/GenBank/DDBJ databases">
        <authorList>
            <person name="de Groot N.N."/>
        </authorList>
    </citation>
    <scope>NUCLEOTIDE SEQUENCE [LARGE SCALE GENOMIC DNA]</scope>
    <source>
        <strain evidence="19 20">EP1-55-1</strain>
    </source>
</reference>
<keyword evidence="8" id="KW-0625">Polysaccharide transport</keyword>
<evidence type="ECO:0000256" key="1">
    <source>
        <dbReference type="ARBA" id="ARBA00004571"/>
    </source>
</evidence>
<evidence type="ECO:0000256" key="5">
    <source>
        <dbReference type="ARBA" id="ARBA00022597"/>
    </source>
</evidence>
<evidence type="ECO:0000256" key="2">
    <source>
        <dbReference type="ARBA" id="ARBA00009450"/>
    </source>
</evidence>
<evidence type="ECO:0000256" key="7">
    <source>
        <dbReference type="ARBA" id="ARBA00022729"/>
    </source>
</evidence>
<evidence type="ECO:0000256" key="4">
    <source>
        <dbReference type="ARBA" id="ARBA00022452"/>
    </source>
</evidence>
<dbReference type="RefSeq" id="WP_092909750.1">
    <property type="nucleotide sequence ID" value="NZ_FOXB01000001.1"/>
</dbReference>
<evidence type="ECO:0000256" key="11">
    <source>
        <dbReference type="ARBA" id="ARBA00023136"/>
    </source>
</evidence>
<dbReference type="AlphaFoldDB" id="A0A1I5KRL4"/>
<keyword evidence="5" id="KW-0762">Sugar transport</keyword>
<protein>
    <submittedName>
        <fullName evidence="19">Protein involved in polysaccharide export, contains SLBB domain of the beta-grasp fold</fullName>
    </submittedName>
</protein>
<evidence type="ECO:0000259" key="17">
    <source>
        <dbReference type="Pfam" id="PF10531"/>
    </source>
</evidence>
<dbReference type="InterPro" id="IPR049712">
    <property type="entry name" value="Poly_export"/>
</dbReference>
<keyword evidence="3" id="KW-0813">Transport</keyword>
<evidence type="ECO:0000256" key="6">
    <source>
        <dbReference type="ARBA" id="ARBA00022692"/>
    </source>
</evidence>
<dbReference type="GO" id="GO:0006811">
    <property type="term" value="P:monoatomic ion transport"/>
    <property type="evidence" value="ECO:0007669"/>
    <property type="project" value="UniProtKB-KW"/>
</dbReference>
<keyword evidence="4" id="KW-1134">Transmembrane beta strand</keyword>
<evidence type="ECO:0000259" key="18">
    <source>
        <dbReference type="Pfam" id="PF22461"/>
    </source>
</evidence>
<organism evidence="19 20">
    <name type="scientific">Hydrogenimonas thermophila</name>
    <dbReference type="NCBI Taxonomy" id="223786"/>
    <lineage>
        <taxon>Bacteria</taxon>
        <taxon>Pseudomonadati</taxon>
        <taxon>Campylobacterota</taxon>
        <taxon>Epsilonproteobacteria</taxon>
        <taxon>Campylobacterales</taxon>
        <taxon>Hydrogenimonadaceae</taxon>
        <taxon>Hydrogenimonas</taxon>
    </lineage>
</organism>
<evidence type="ECO:0000256" key="14">
    <source>
        <dbReference type="ARBA" id="ARBA00023288"/>
    </source>
</evidence>
<dbReference type="GO" id="GO:0015288">
    <property type="term" value="F:porin activity"/>
    <property type="evidence" value="ECO:0007669"/>
    <property type="project" value="UniProtKB-KW"/>
</dbReference>